<sequence>MGDDLLARHGAVGNIFHRLREWKAQYRSYRFRSVKLPKVTYSRQALTEAQAEVDRIEAELSALPYVPVTRAERKAAVMSQIMALRDQSKPRLSPDGRQMTSLNVTSPGFLVWMLIDEKTWEARAEELIGPEIEGEMTAAEKVQKQQTLSADLRTAQLREVALVDASEGVAYYRSTLPIPALLAVESAA</sequence>
<dbReference type="AlphaFoldDB" id="A0A2S9ILI8"/>
<name>A0A2S9ILI8_9HYPH</name>
<accession>A0A2S9ILI8</accession>
<dbReference type="EMBL" id="PVBR01000021">
    <property type="protein sequence ID" value="PRD41365.1"/>
    <property type="molecule type" value="Genomic_DNA"/>
</dbReference>
<reference evidence="1 2" key="1">
    <citation type="submission" date="2018-02" db="EMBL/GenBank/DDBJ databases">
        <title>The draft genome of Phyllobacterium sp. 1N-3.</title>
        <authorList>
            <person name="Liu L."/>
            <person name="Li L."/>
            <person name="Zhang X."/>
            <person name="Wang T."/>
            <person name="Liang L."/>
        </authorList>
    </citation>
    <scope>NUCLEOTIDE SEQUENCE [LARGE SCALE GENOMIC DNA]</scope>
    <source>
        <strain evidence="1 2">1N-3</strain>
    </source>
</reference>
<evidence type="ECO:0000313" key="1">
    <source>
        <dbReference type="EMBL" id="PRD41365.1"/>
    </source>
</evidence>
<organism evidence="1 2">
    <name type="scientific">Phyllobacterium phragmitis</name>
    <dbReference type="NCBI Taxonomy" id="2670329"/>
    <lineage>
        <taxon>Bacteria</taxon>
        <taxon>Pseudomonadati</taxon>
        <taxon>Pseudomonadota</taxon>
        <taxon>Alphaproteobacteria</taxon>
        <taxon>Hyphomicrobiales</taxon>
        <taxon>Phyllobacteriaceae</taxon>
        <taxon>Phyllobacterium</taxon>
    </lineage>
</organism>
<protein>
    <submittedName>
        <fullName evidence="1">Uncharacterized protein</fullName>
    </submittedName>
</protein>
<dbReference type="Proteomes" id="UP000239434">
    <property type="component" value="Unassembled WGS sequence"/>
</dbReference>
<comment type="caution">
    <text evidence="1">The sequence shown here is derived from an EMBL/GenBank/DDBJ whole genome shotgun (WGS) entry which is preliminary data.</text>
</comment>
<proteinExistence type="predicted"/>
<evidence type="ECO:0000313" key="2">
    <source>
        <dbReference type="Proteomes" id="UP000239434"/>
    </source>
</evidence>
<gene>
    <name evidence="1" type="ORF">C5748_22015</name>
</gene>
<keyword evidence="2" id="KW-1185">Reference proteome</keyword>